<dbReference type="GO" id="GO:0003677">
    <property type="term" value="F:DNA binding"/>
    <property type="evidence" value="ECO:0007669"/>
    <property type="project" value="InterPro"/>
</dbReference>
<name>A0A239C3Q4_9ACTN</name>
<dbReference type="Pfam" id="PF17765">
    <property type="entry name" value="MLTR_LBD"/>
    <property type="match status" value="1"/>
</dbReference>
<dbReference type="Gene3D" id="1.10.260.40">
    <property type="entry name" value="lambda repressor-like DNA-binding domains"/>
    <property type="match status" value="1"/>
</dbReference>
<dbReference type="AlphaFoldDB" id="A0A239C3Q4"/>
<dbReference type="InterPro" id="IPR041413">
    <property type="entry name" value="MLTR_LBD"/>
</dbReference>
<keyword evidence="3" id="KW-1185">Reference proteome</keyword>
<dbReference type="PANTHER" id="PTHR35010:SF4">
    <property type="entry name" value="BLL5781 PROTEIN"/>
    <property type="match status" value="1"/>
</dbReference>
<sequence>MLASTQRQVDYLACNGCTRERVTTLAIMTRAVGELLRQWRRARGLSQLEFANRAGVSTRHVSFVETGRTAPSRDMVLRLAEHLSVPLRERNRLLIAAGYAPVYLERSWDGPEMTAARHAVRQILDGHHPYPALAVDGRWNLVLANSAMTVFLDGVDASLLEPPVNMMRLSMHPGGFASRVTNMPEVRARLLFRLAGQVRQSGDPFLTSLHREVISYGTSEAVVRPGADDIAMPIRIRHGGQELSFINMIARFGTAFDVTLDEIAVESYFPADSSTADALNQKQ</sequence>
<dbReference type="CDD" id="cd00093">
    <property type="entry name" value="HTH_XRE"/>
    <property type="match status" value="1"/>
</dbReference>
<dbReference type="Pfam" id="PF01381">
    <property type="entry name" value="HTH_3"/>
    <property type="match status" value="1"/>
</dbReference>
<dbReference type="InterPro" id="IPR010982">
    <property type="entry name" value="Lambda_DNA-bd_dom_sf"/>
</dbReference>
<feature type="domain" description="HTH cro/C1-type" evidence="1">
    <location>
        <begin position="36"/>
        <end position="90"/>
    </location>
</feature>
<proteinExistence type="predicted"/>
<dbReference type="SMART" id="SM00530">
    <property type="entry name" value="HTH_XRE"/>
    <property type="match status" value="1"/>
</dbReference>
<dbReference type="PANTHER" id="PTHR35010">
    <property type="entry name" value="BLL4672 PROTEIN-RELATED"/>
    <property type="match status" value="1"/>
</dbReference>
<dbReference type="EMBL" id="FZNR01000010">
    <property type="protein sequence ID" value="SNS14887.1"/>
    <property type="molecule type" value="Genomic_DNA"/>
</dbReference>
<dbReference type="InterPro" id="IPR001387">
    <property type="entry name" value="Cro/C1-type_HTH"/>
</dbReference>
<dbReference type="Proteomes" id="UP000198415">
    <property type="component" value="Unassembled WGS sequence"/>
</dbReference>
<dbReference type="PROSITE" id="PS50943">
    <property type="entry name" value="HTH_CROC1"/>
    <property type="match status" value="1"/>
</dbReference>
<evidence type="ECO:0000313" key="2">
    <source>
        <dbReference type="EMBL" id="SNS14887.1"/>
    </source>
</evidence>
<accession>A0A239C3Q4</accession>
<gene>
    <name evidence="2" type="ORF">SAMN06264365_110292</name>
</gene>
<reference evidence="2 3" key="1">
    <citation type="submission" date="2017-06" db="EMBL/GenBank/DDBJ databases">
        <authorList>
            <person name="Kim H.J."/>
            <person name="Triplett B.A."/>
        </authorList>
    </citation>
    <scope>NUCLEOTIDE SEQUENCE [LARGE SCALE GENOMIC DNA]</scope>
    <source>
        <strain evidence="2 3">DSM 43151</strain>
    </source>
</reference>
<organism evidence="2 3">
    <name type="scientific">Actinoplanes regularis</name>
    <dbReference type="NCBI Taxonomy" id="52697"/>
    <lineage>
        <taxon>Bacteria</taxon>
        <taxon>Bacillati</taxon>
        <taxon>Actinomycetota</taxon>
        <taxon>Actinomycetes</taxon>
        <taxon>Micromonosporales</taxon>
        <taxon>Micromonosporaceae</taxon>
        <taxon>Actinoplanes</taxon>
    </lineage>
</organism>
<dbReference type="Gene3D" id="3.30.450.180">
    <property type="match status" value="1"/>
</dbReference>
<evidence type="ECO:0000313" key="3">
    <source>
        <dbReference type="Proteomes" id="UP000198415"/>
    </source>
</evidence>
<protein>
    <submittedName>
        <fullName evidence="2">Helix-turn-helix domain-containing protein</fullName>
    </submittedName>
</protein>
<dbReference type="SUPFAM" id="SSF47413">
    <property type="entry name" value="lambda repressor-like DNA-binding domains"/>
    <property type="match status" value="1"/>
</dbReference>
<evidence type="ECO:0000259" key="1">
    <source>
        <dbReference type="PROSITE" id="PS50943"/>
    </source>
</evidence>